<organism evidence="2 3">
    <name type="scientific">Hymenobacter chitinivorans DSM 11115</name>
    <dbReference type="NCBI Taxonomy" id="1121954"/>
    <lineage>
        <taxon>Bacteria</taxon>
        <taxon>Pseudomonadati</taxon>
        <taxon>Bacteroidota</taxon>
        <taxon>Cytophagia</taxon>
        <taxon>Cytophagales</taxon>
        <taxon>Hymenobacteraceae</taxon>
        <taxon>Hymenobacter</taxon>
    </lineage>
</organism>
<dbReference type="OrthoDB" id="885873at2"/>
<sequence>MLFSLRAWAPCLLLFTALATSLGACSKKEDDPAAVVTTGTVEGTISPSGSVLNVTATTPGGLTFLAAPNATTGAFSIPNLAPGAYTLSFGPATGYLPPSSRSITVVAGQTAAAGTVVVPSDGSVKSGTMSWTTDGVAYSTTVLTGQVDAAQNTLYIVGEATTNGVRDQLSLSLYQSFRGPETYYLGGLYESGTLQRATGGIPTATYRTGGSATGTLKITSYSAATGTMSGTFGFSGVDYNGTATRTAAITNGTFTLRF</sequence>
<evidence type="ECO:0000313" key="3">
    <source>
        <dbReference type="Proteomes" id="UP000228535"/>
    </source>
</evidence>
<proteinExistence type="predicted"/>
<protein>
    <recommendedName>
        <fullName evidence="4">Carboxypeptidase family protein</fullName>
    </recommendedName>
</protein>
<dbReference type="GO" id="GO:0030246">
    <property type="term" value="F:carbohydrate binding"/>
    <property type="evidence" value="ECO:0007669"/>
    <property type="project" value="InterPro"/>
</dbReference>
<name>A0A2M9BRN5_9BACT</name>
<gene>
    <name evidence="2" type="ORF">CLV45_2043</name>
</gene>
<evidence type="ECO:0008006" key="4">
    <source>
        <dbReference type="Google" id="ProtNLM"/>
    </source>
</evidence>
<evidence type="ECO:0000313" key="2">
    <source>
        <dbReference type="EMBL" id="PJJ60614.1"/>
    </source>
</evidence>
<dbReference type="Gene3D" id="2.60.40.1120">
    <property type="entry name" value="Carboxypeptidase-like, regulatory domain"/>
    <property type="match status" value="1"/>
</dbReference>
<dbReference type="EMBL" id="PGFA01000001">
    <property type="protein sequence ID" value="PJJ60614.1"/>
    <property type="molecule type" value="Genomic_DNA"/>
</dbReference>
<evidence type="ECO:0000256" key="1">
    <source>
        <dbReference type="SAM" id="SignalP"/>
    </source>
</evidence>
<keyword evidence="3" id="KW-1185">Reference proteome</keyword>
<dbReference type="PROSITE" id="PS51257">
    <property type="entry name" value="PROKAR_LIPOPROTEIN"/>
    <property type="match status" value="1"/>
</dbReference>
<dbReference type="SUPFAM" id="SSF49452">
    <property type="entry name" value="Starch-binding domain-like"/>
    <property type="match status" value="1"/>
</dbReference>
<feature type="signal peptide" evidence="1">
    <location>
        <begin position="1"/>
        <end position="19"/>
    </location>
</feature>
<feature type="chain" id="PRO_5014915844" description="Carboxypeptidase family protein" evidence="1">
    <location>
        <begin position="20"/>
        <end position="258"/>
    </location>
</feature>
<dbReference type="RefSeq" id="WP_100336255.1">
    <property type="nucleotide sequence ID" value="NZ_PGFA01000001.1"/>
</dbReference>
<keyword evidence="1" id="KW-0732">Signal</keyword>
<comment type="caution">
    <text evidence="2">The sequence shown here is derived from an EMBL/GenBank/DDBJ whole genome shotgun (WGS) entry which is preliminary data.</text>
</comment>
<dbReference type="AlphaFoldDB" id="A0A2M9BRN5"/>
<reference evidence="2 3" key="1">
    <citation type="submission" date="2017-11" db="EMBL/GenBank/DDBJ databases">
        <title>Genomic Encyclopedia of Archaeal and Bacterial Type Strains, Phase II (KMG-II): From Individual Species to Whole Genera.</title>
        <authorList>
            <person name="Goeker M."/>
        </authorList>
    </citation>
    <scope>NUCLEOTIDE SEQUENCE [LARGE SCALE GENOMIC DNA]</scope>
    <source>
        <strain evidence="2 3">DSM 11115</strain>
    </source>
</reference>
<dbReference type="Proteomes" id="UP000228535">
    <property type="component" value="Unassembled WGS sequence"/>
</dbReference>
<dbReference type="InterPro" id="IPR013784">
    <property type="entry name" value="Carb-bd-like_fold"/>
</dbReference>
<accession>A0A2M9BRN5</accession>